<dbReference type="InterPro" id="IPR051533">
    <property type="entry name" value="WaaL-like"/>
</dbReference>
<evidence type="ECO:0000256" key="5">
    <source>
        <dbReference type="SAM" id="Phobius"/>
    </source>
</evidence>
<comment type="subcellular location">
    <subcellularLocation>
        <location evidence="1">Membrane</location>
        <topology evidence="1">Multi-pass membrane protein</topology>
    </subcellularLocation>
</comment>
<evidence type="ECO:0000256" key="1">
    <source>
        <dbReference type="ARBA" id="ARBA00004141"/>
    </source>
</evidence>
<protein>
    <submittedName>
        <fullName evidence="8">O-antigen ligase family protein</fullName>
    </submittedName>
</protein>
<keyword evidence="9" id="KW-1185">Reference proteome</keyword>
<proteinExistence type="predicted"/>
<feature type="transmembrane region" description="Helical" evidence="5">
    <location>
        <begin position="230"/>
        <end position="249"/>
    </location>
</feature>
<keyword evidence="8" id="KW-0436">Ligase</keyword>
<keyword evidence="4 5" id="KW-0472">Membrane</keyword>
<name>A0A8B0SH71_9GAMM</name>
<dbReference type="EMBL" id="JAFMPM010000008">
    <property type="protein sequence ID" value="MBO0614299.1"/>
    <property type="molecule type" value="Genomic_DNA"/>
</dbReference>
<evidence type="ECO:0000313" key="8">
    <source>
        <dbReference type="EMBL" id="QTX09147.1"/>
    </source>
</evidence>
<feature type="transmembrane region" description="Helical" evidence="5">
    <location>
        <begin position="379"/>
        <end position="397"/>
    </location>
</feature>
<dbReference type="AlphaFoldDB" id="A0A8B0SH71"/>
<evidence type="ECO:0000256" key="2">
    <source>
        <dbReference type="ARBA" id="ARBA00022692"/>
    </source>
</evidence>
<feature type="transmembrane region" description="Helical" evidence="5">
    <location>
        <begin position="323"/>
        <end position="343"/>
    </location>
</feature>
<feature type="transmembrane region" description="Helical" evidence="5">
    <location>
        <begin position="355"/>
        <end position="373"/>
    </location>
</feature>
<accession>A0A8B0SH71</accession>
<evidence type="ECO:0000256" key="3">
    <source>
        <dbReference type="ARBA" id="ARBA00022989"/>
    </source>
</evidence>
<evidence type="ECO:0000256" key="4">
    <source>
        <dbReference type="ARBA" id="ARBA00023136"/>
    </source>
</evidence>
<evidence type="ECO:0000313" key="7">
    <source>
        <dbReference type="EMBL" id="MBO0614299.1"/>
    </source>
</evidence>
<feature type="transmembrane region" description="Helical" evidence="5">
    <location>
        <begin position="197"/>
        <end position="218"/>
    </location>
</feature>
<reference evidence="8" key="2">
    <citation type="submission" date="2021-04" db="EMBL/GenBank/DDBJ databases">
        <title>Complete Genome and methylome analysis of Thiothrix fructosivorans ATCC 49748.</title>
        <authorList>
            <person name="Fomenkov A."/>
            <person name="Sun L."/>
            <person name="Vincze T."/>
            <person name="Grabovich M.Y."/>
            <person name="Roberts R.J."/>
        </authorList>
    </citation>
    <scope>NUCLEOTIDE SEQUENCE</scope>
    <source>
        <strain evidence="8">ATCC 49748</strain>
    </source>
</reference>
<dbReference type="RefSeq" id="WP_207252040.1">
    <property type="nucleotide sequence ID" value="NZ_JAFMPM010000008.1"/>
</dbReference>
<dbReference type="PANTHER" id="PTHR37422">
    <property type="entry name" value="TEICHURONIC ACID BIOSYNTHESIS PROTEIN TUAE"/>
    <property type="match status" value="1"/>
</dbReference>
<feature type="transmembrane region" description="Helical" evidence="5">
    <location>
        <begin position="57"/>
        <end position="77"/>
    </location>
</feature>
<gene>
    <name evidence="8" type="ORF">J1836_010840</name>
    <name evidence="7" type="ORF">J1836_15460</name>
</gene>
<dbReference type="InterPro" id="IPR007016">
    <property type="entry name" value="O-antigen_ligase-rel_domated"/>
</dbReference>
<keyword evidence="2 5" id="KW-0812">Transmembrane</keyword>
<dbReference type="EMBL" id="CP072748">
    <property type="protein sequence ID" value="QTX09147.1"/>
    <property type="molecule type" value="Genomic_DNA"/>
</dbReference>
<feature type="domain" description="O-antigen ligase-related" evidence="6">
    <location>
        <begin position="190"/>
        <end position="330"/>
    </location>
</feature>
<evidence type="ECO:0000313" key="9">
    <source>
        <dbReference type="Proteomes" id="UP000664466"/>
    </source>
</evidence>
<feature type="transmembrane region" description="Helical" evidence="5">
    <location>
        <begin position="158"/>
        <end position="177"/>
    </location>
</feature>
<dbReference type="GO" id="GO:0016874">
    <property type="term" value="F:ligase activity"/>
    <property type="evidence" value="ECO:0007669"/>
    <property type="project" value="UniProtKB-KW"/>
</dbReference>
<dbReference type="Proteomes" id="UP000664466">
    <property type="component" value="Unassembled WGS sequence"/>
</dbReference>
<dbReference type="Pfam" id="PF04932">
    <property type="entry name" value="Wzy_C"/>
    <property type="match status" value="1"/>
</dbReference>
<reference evidence="7 9" key="1">
    <citation type="submission" date="2021-03" db="EMBL/GenBank/DDBJ databases">
        <title>Draft genome and methylome analysis of Thiotrix fructosivoruns ATCC 49748.</title>
        <authorList>
            <person name="Fomenkov A."/>
            <person name="Grabovich M.Y."/>
            <person name="Roberts R.J."/>
        </authorList>
    </citation>
    <scope>NUCLEOTIDE SEQUENCE [LARGE SCALE GENOMIC DNA]</scope>
    <source>
        <strain evidence="7 9">ATCC 49748</strain>
    </source>
</reference>
<feature type="transmembrane region" description="Helical" evidence="5">
    <location>
        <begin position="409"/>
        <end position="430"/>
    </location>
</feature>
<feature type="transmembrane region" description="Helical" evidence="5">
    <location>
        <begin position="84"/>
        <end position="104"/>
    </location>
</feature>
<sequence>MYTCHRIWSVTDRIALGCLAGLALLPFFLPLEFHDAQRILTILLATVLLGKQLWEATWTPLTLTILAILATLGLIASSLSPAPLWSGVEFALLFTVFVLTQVLLRSVNAAFIQHIAITMFLIQGGYVLRHLWNYAEITLNGYPLNALAIIDGFSNLRFYGQFLVWTIPFCIAVLTTYKSTRWRFLAMNSLALSWSMAYLSGTRSFFIAMLASIVMTWWLTPTAWKRYVQWLLITAFLGMAYYAFLVLWLPEILNTPEPETLASYSVHRELTNSNGRLDIWLHALQQTGEHPWFGLGPMMTAETGFFKTEAHPHNYLIQWLSEWGIPFTLLLSLFLGYQLWRWCQVMQTHATERQLLALPAVASIGAAATAGLLDGLIVMPISLAYMTIMLGIAVSLQRTWTPDTYRIRLPVWANLILLMPSLALAGFTVYQLPRVVDAPFTLNPHTRFWTDGSLTFASQYAKTYEMGGASKSHTLAAVKLSVDLYPLLHQRQCQLHLGATEHAPDLTITCGTQREYIFINLNKKQVSVSTENYGDQQRSTQTFNETDTLTLATVQYSKAVHELLE</sequence>
<dbReference type="GO" id="GO:0016020">
    <property type="term" value="C:membrane"/>
    <property type="evidence" value="ECO:0007669"/>
    <property type="project" value="UniProtKB-SubCell"/>
</dbReference>
<evidence type="ECO:0000259" key="6">
    <source>
        <dbReference type="Pfam" id="PF04932"/>
    </source>
</evidence>
<dbReference type="PANTHER" id="PTHR37422:SF13">
    <property type="entry name" value="LIPOPOLYSACCHARIDE BIOSYNTHESIS PROTEIN PA4999-RELATED"/>
    <property type="match status" value="1"/>
</dbReference>
<keyword evidence="3 5" id="KW-1133">Transmembrane helix</keyword>
<organism evidence="8">
    <name type="scientific">Thiothrix fructosivorans</name>
    <dbReference type="NCBI Taxonomy" id="111770"/>
    <lineage>
        <taxon>Bacteria</taxon>
        <taxon>Pseudomonadati</taxon>
        <taxon>Pseudomonadota</taxon>
        <taxon>Gammaproteobacteria</taxon>
        <taxon>Thiotrichales</taxon>
        <taxon>Thiotrichaceae</taxon>
        <taxon>Thiothrix</taxon>
    </lineage>
</organism>
<feature type="transmembrane region" description="Helical" evidence="5">
    <location>
        <begin position="110"/>
        <end position="128"/>
    </location>
</feature>